<comment type="caution">
    <text evidence="1">The sequence shown here is derived from an EMBL/GenBank/DDBJ whole genome shotgun (WGS) entry which is preliminary data.</text>
</comment>
<dbReference type="SUPFAM" id="SSF54637">
    <property type="entry name" value="Thioesterase/thiol ester dehydrase-isomerase"/>
    <property type="match status" value="1"/>
</dbReference>
<accession>A0A161Y2W7</accession>
<reference evidence="1 2" key="1">
    <citation type="submission" date="2013-07" db="EMBL/GenBank/DDBJ databases">
        <title>Comparative Genomic and Metabolomic Analysis of Twelve Strains of Pseudoalteromonas luteoviolacea.</title>
        <authorList>
            <person name="Vynne N.G."/>
            <person name="Mansson M."/>
            <person name="Gram L."/>
        </authorList>
    </citation>
    <scope>NUCLEOTIDE SEQUENCE [LARGE SCALE GENOMIC DNA]</scope>
    <source>
        <strain evidence="1 2">H33</strain>
    </source>
</reference>
<dbReference type="OrthoDB" id="9800188at2"/>
<dbReference type="EMBL" id="AUXZ01000074">
    <property type="protein sequence ID" value="KZN50435.1"/>
    <property type="molecule type" value="Genomic_DNA"/>
</dbReference>
<sequence length="152" mass="16445">MQQNRYDINQLIAHRAPMALLSRLVEYDKQQAIGEVTLNAQSTFMTEQGVASYVGIEYIAQAIAALAGANALDAGQEVDIGFLLGTRKYQAQCAHFQAGKTLRIHVTQVHQDESGLALFDGQILCGGDTVAAAQIKVFQPKDATQFISASDM</sequence>
<dbReference type="Pfam" id="PF22817">
    <property type="entry name" value="ApeP-like"/>
    <property type="match status" value="1"/>
</dbReference>
<evidence type="ECO:0000313" key="2">
    <source>
        <dbReference type="Proteomes" id="UP000076503"/>
    </source>
</evidence>
<organism evidence="1 2">
    <name type="scientific">Pseudoalteromonas luteoviolacea H33</name>
    <dbReference type="NCBI Taxonomy" id="1365251"/>
    <lineage>
        <taxon>Bacteria</taxon>
        <taxon>Pseudomonadati</taxon>
        <taxon>Pseudomonadota</taxon>
        <taxon>Gammaproteobacteria</taxon>
        <taxon>Alteromonadales</taxon>
        <taxon>Pseudoalteromonadaceae</taxon>
        <taxon>Pseudoalteromonas</taxon>
    </lineage>
</organism>
<dbReference type="PIRSF" id="PIRSF020565">
    <property type="entry name" value="3Ho_Ac_ACP_DH_prd"/>
    <property type="match status" value="1"/>
</dbReference>
<dbReference type="Proteomes" id="UP000076503">
    <property type="component" value="Unassembled WGS sequence"/>
</dbReference>
<protein>
    <recommendedName>
        <fullName evidence="3">3-hydroxylacyl-ACP dehydratase</fullName>
    </recommendedName>
</protein>
<proteinExistence type="predicted"/>
<evidence type="ECO:0008006" key="3">
    <source>
        <dbReference type="Google" id="ProtNLM"/>
    </source>
</evidence>
<dbReference type="PATRIC" id="fig|1365251.3.peg.2503"/>
<dbReference type="InterPro" id="IPR029069">
    <property type="entry name" value="HotDog_dom_sf"/>
</dbReference>
<dbReference type="InterPro" id="IPR016776">
    <property type="entry name" value="ApeP-like_dehydratase"/>
</dbReference>
<gene>
    <name evidence="1" type="ORF">N476_16455</name>
</gene>
<name>A0A161Y2W7_9GAMM</name>
<evidence type="ECO:0000313" key="1">
    <source>
        <dbReference type="EMBL" id="KZN50435.1"/>
    </source>
</evidence>
<dbReference type="AlphaFoldDB" id="A0A161Y2W7"/>
<dbReference type="RefSeq" id="WP_063361959.1">
    <property type="nucleotide sequence ID" value="NZ_AUXZ01000074.1"/>
</dbReference>
<dbReference type="Gene3D" id="3.10.129.10">
    <property type="entry name" value="Hotdog Thioesterase"/>
    <property type="match status" value="1"/>
</dbReference>